<keyword evidence="2" id="KW-1185">Reference proteome</keyword>
<dbReference type="EMBL" id="JANBVB010000234">
    <property type="protein sequence ID" value="KAJ2896020.1"/>
    <property type="molecule type" value="Genomic_DNA"/>
</dbReference>
<dbReference type="Proteomes" id="UP001139981">
    <property type="component" value="Unassembled WGS sequence"/>
</dbReference>
<proteinExistence type="predicted"/>
<accession>A0ACC1M4C4</accession>
<name>A0ACC1M4C4_9FUNG</name>
<reference evidence="1" key="1">
    <citation type="submission" date="2022-07" db="EMBL/GenBank/DDBJ databases">
        <title>Phylogenomic reconstructions and comparative analyses of Kickxellomycotina fungi.</title>
        <authorList>
            <person name="Reynolds N.K."/>
            <person name="Stajich J.E."/>
            <person name="Barry K."/>
            <person name="Grigoriev I.V."/>
            <person name="Crous P."/>
            <person name="Smith M.E."/>
        </authorList>
    </citation>
    <scope>NUCLEOTIDE SEQUENCE</scope>
    <source>
        <strain evidence="1">CBS 190363</strain>
    </source>
</reference>
<evidence type="ECO:0000313" key="1">
    <source>
        <dbReference type="EMBL" id="KAJ2896020.1"/>
    </source>
</evidence>
<protein>
    <submittedName>
        <fullName evidence="1">Uncharacterized protein</fullName>
    </submittedName>
</protein>
<gene>
    <name evidence="1" type="ORF">IWW38_002145</name>
</gene>
<comment type="caution">
    <text evidence="1">The sequence shown here is derived from an EMBL/GenBank/DDBJ whole genome shotgun (WGS) entry which is preliminary data.</text>
</comment>
<evidence type="ECO:0000313" key="2">
    <source>
        <dbReference type="Proteomes" id="UP001139981"/>
    </source>
</evidence>
<organism evidence="1 2">
    <name type="scientific">Coemansia aciculifera</name>
    <dbReference type="NCBI Taxonomy" id="417176"/>
    <lineage>
        <taxon>Eukaryota</taxon>
        <taxon>Fungi</taxon>
        <taxon>Fungi incertae sedis</taxon>
        <taxon>Zoopagomycota</taxon>
        <taxon>Kickxellomycotina</taxon>
        <taxon>Kickxellomycetes</taxon>
        <taxon>Kickxellales</taxon>
        <taxon>Kickxellaceae</taxon>
        <taxon>Coemansia</taxon>
    </lineage>
</organism>
<sequence length="130" mass="14987">MDQQQKEKAVVKTTERTLEEWGKLFNEGYLVGYPKDAKPEPAKPQAKKDDGEQNMENAEPEDRGPLVDTPTSSEEKTKEKEVKKKLVNWTDLPQPVRVLWPNSRVTRDLRPNRLNLYCGADDKITKVAFF</sequence>